<feature type="compositionally biased region" description="Basic and acidic residues" evidence="1">
    <location>
        <begin position="157"/>
        <end position="170"/>
    </location>
</feature>
<organism evidence="2 3">
    <name type="scientific">Armillaria novae-zelandiae</name>
    <dbReference type="NCBI Taxonomy" id="153914"/>
    <lineage>
        <taxon>Eukaryota</taxon>
        <taxon>Fungi</taxon>
        <taxon>Dikarya</taxon>
        <taxon>Basidiomycota</taxon>
        <taxon>Agaricomycotina</taxon>
        <taxon>Agaricomycetes</taxon>
        <taxon>Agaricomycetidae</taxon>
        <taxon>Agaricales</taxon>
        <taxon>Marasmiineae</taxon>
        <taxon>Physalacriaceae</taxon>
        <taxon>Armillaria</taxon>
    </lineage>
</organism>
<feature type="region of interest" description="Disordered" evidence="1">
    <location>
        <begin position="154"/>
        <end position="186"/>
    </location>
</feature>
<gene>
    <name evidence="2" type="ORF">IW261DRAFT_1426070</name>
</gene>
<comment type="caution">
    <text evidence="2">The sequence shown here is derived from an EMBL/GenBank/DDBJ whole genome shotgun (WGS) entry which is preliminary data.</text>
</comment>
<name>A0AA39NNL5_9AGAR</name>
<evidence type="ECO:0000256" key="1">
    <source>
        <dbReference type="SAM" id="MobiDB-lite"/>
    </source>
</evidence>
<dbReference type="Proteomes" id="UP001175227">
    <property type="component" value="Unassembled WGS sequence"/>
</dbReference>
<proteinExistence type="predicted"/>
<reference evidence="2" key="1">
    <citation type="submission" date="2023-06" db="EMBL/GenBank/DDBJ databases">
        <authorList>
            <consortium name="Lawrence Berkeley National Laboratory"/>
            <person name="Ahrendt S."/>
            <person name="Sahu N."/>
            <person name="Indic B."/>
            <person name="Wong-Bajracharya J."/>
            <person name="Merenyi Z."/>
            <person name="Ke H.-M."/>
            <person name="Monk M."/>
            <person name="Kocsube S."/>
            <person name="Drula E."/>
            <person name="Lipzen A."/>
            <person name="Balint B."/>
            <person name="Henrissat B."/>
            <person name="Andreopoulos B."/>
            <person name="Martin F.M."/>
            <person name="Harder C.B."/>
            <person name="Rigling D."/>
            <person name="Ford K.L."/>
            <person name="Foster G.D."/>
            <person name="Pangilinan J."/>
            <person name="Papanicolaou A."/>
            <person name="Barry K."/>
            <person name="LaButti K."/>
            <person name="Viragh M."/>
            <person name="Koriabine M."/>
            <person name="Yan M."/>
            <person name="Riley R."/>
            <person name="Champramary S."/>
            <person name="Plett K.L."/>
            <person name="Tsai I.J."/>
            <person name="Slot J."/>
            <person name="Sipos G."/>
            <person name="Plett J."/>
            <person name="Nagy L.G."/>
            <person name="Grigoriev I.V."/>
        </authorList>
    </citation>
    <scope>NUCLEOTIDE SEQUENCE</scope>
    <source>
        <strain evidence="2">ICMP 16352</strain>
    </source>
</reference>
<accession>A0AA39NNL5</accession>
<keyword evidence="3" id="KW-1185">Reference proteome</keyword>
<sequence>MSSDHRVADLELCQPIGVDDDTTIRIPAPILISFCTARPTLVTRNPFPSSASWASPSFLDGLFWEITSKHLSHTVLSFAPIEGIPARKGLGDEPSRTPSSSLTVVAASLAGRLSSTTSNGATSSVCNNSDCVSSPHGTQDAPWSNHRTFSRYKKKTTGREHVGCGGRKEGGQSPTNPMSESSHPELSQPLCGIREVIAQFTEPDRAKPRVGSEETPTDFGRQVYVVFIYSESIDTDAPELGSMSILD</sequence>
<dbReference type="EMBL" id="JAUEPR010000065">
    <property type="protein sequence ID" value="KAK0468875.1"/>
    <property type="molecule type" value="Genomic_DNA"/>
</dbReference>
<evidence type="ECO:0000313" key="3">
    <source>
        <dbReference type="Proteomes" id="UP001175227"/>
    </source>
</evidence>
<protein>
    <submittedName>
        <fullName evidence="2">Uncharacterized protein</fullName>
    </submittedName>
</protein>
<feature type="compositionally biased region" description="Polar residues" evidence="1">
    <location>
        <begin position="172"/>
        <end position="185"/>
    </location>
</feature>
<dbReference type="AlphaFoldDB" id="A0AA39NNL5"/>
<evidence type="ECO:0000313" key="2">
    <source>
        <dbReference type="EMBL" id="KAK0468875.1"/>
    </source>
</evidence>